<keyword evidence="2" id="KW-1185">Reference proteome</keyword>
<proteinExistence type="predicted"/>
<dbReference type="RefSeq" id="WP_184973920.1">
    <property type="nucleotide sequence ID" value="NZ_BAAAWF010000110.1"/>
</dbReference>
<protein>
    <submittedName>
        <fullName evidence="1">Uncharacterized protein</fullName>
    </submittedName>
</protein>
<evidence type="ECO:0000313" key="2">
    <source>
        <dbReference type="Proteomes" id="UP000585836"/>
    </source>
</evidence>
<reference evidence="1 2" key="1">
    <citation type="submission" date="2020-08" db="EMBL/GenBank/DDBJ databases">
        <title>Genomic Encyclopedia of Type Strains, Phase III (KMG-III): the genomes of soil and plant-associated and newly described type strains.</title>
        <authorList>
            <person name="Whitman W."/>
        </authorList>
    </citation>
    <scope>NUCLEOTIDE SEQUENCE [LARGE SCALE GENOMIC DNA]</scope>
    <source>
        <strain evidence="1 2">CECT 3313</strain>
    </source>
</reference>
<accession>A0A7W9Q1Q4</accession>
<name>A0A7W9Q1Q4_9ACTN</name>
<evidence type="ECO:0000313" key="1">
    <source>
        <dbReference type="EMBL" id="MBB5931999.1"/>
    </source>
</evidence>
<comment type="caution">
    <text evidence="1">The sequence shown here is derived from an EMBL/GenBank/DDBJ whole genome shotgun (WGS) entry which is preliminary data.</text>
</comment>
<sequence length="151" mass="16515">MRLERGATGFRGPGDARVPETDATLFRSACWNAARGIGGRVSEPARAEASSFHWVIVTSRAAPYVVLCHAHLPIVAFAAASPVPGQPLSAFVDPPPWGAGFEVAGFRCLLADHLNTPMSRLDVTGLAEAELMQIRYWRPEKLSDLLFNWWD</sequence>
<dbReference type="AlphaFoldDB" id="A0A7W9Q1Q4"/>
<dbReference type="Proteomes" id="UP000585836">
    <property type="component" value="Unassembled WGS sequence"/>
</dbReference>
<organism evidence="1 2">
    <name type="scientific">Streptomyces echinatus</name>
    <dbReference type="NCBI Taxonomy" id="67293"/>
    <lineage>
        <taxon>Bacteria</taxon>
        <taxon>Bacillati</taxon>
        <taxon>Actinomycetota</taxon>
        <taxon>Actinomycetes</taxon>
        <taxon>Kitasatosporales</taxon>
        <taxon>Streptomycetaceae</taxon>
        <taxon>Streptomyces</taxon>
    </lineage>
</organism>
<gene>
    <name evidence="1" type="ORF">FHS34_007508</name>
</gene>
<dbReference type="EMBL" id="JACHJK010000020">
    <property type="protein sequence ID" value="MBB5931999.1"/>
    <property type="molecule type" value="Genomic_DNA"/>
</dbReference>